<dbReference type="EMBL" id="CP043732">
    <property type="protein sequence ID" value="QMU97832.1"/>
    <property type="molecule type" value="Genomic_DNA"/>
</dbReference>
<protein>
    <submittedName>
        <fullName evidence="1">Uncharacterized protein</fullName>
    </submittedName>
</protein>
<gene>
    <name evidence="1" type="ORF">FVO59_11910</name>
</gene>
<reference evidence="1 2" key="1">
    <citation type="journal article" date="2020" name="Front. Microbiol.">
        <title>Design of Bacterial Strain-Specific qPCR Assays Using NGS Data and Publicly Available Resources and Its Application to Track Biocontrol Strains.</title>
        <authorList>
            <person name="Hernandez I."/>
            <person name="Sant C."/>
            <person name="Martinez R."/>
            <person name="Fernandez C."/>
        </authorList>
    </citation>
    <scope>NUCLEOTIDE SEQUENCE [LARGE SCALE GENOMIC DNA]</scope>
    <source>
        <strain evidence="1 2">B24</strain>
    </source>
</reference>
<organism evidence="1 2">
    <name type="scientific">Microbacterium esteraromaticum</name>
    <dbReference type="NCBI Taxonomy" id="57043"/>
    <lineage>
        <taxon>Bacteria</taxon>
        <taxon>Bacillati</taxon>
        <taxon>Actinomycetota</taxon>
        <taxon>Actinomycetes</taxon>
        <taxon>Micrococcales</taxon>
        <taxon>Microbacteriaceae</taxon>
        <taxon>Microbacterium</taxon>
    </lineage>
</organism>
<dbReference type="AlphaFoldDB" id="A0A7D7WGA1"/>
<evidence type="ECO:0000313" key="1">
    <source>
        <dbReference type="EMBL" id="QMU97832.1"/>
    </source>
</evidence>
<accession>A0A7D7WGA1</accession>
<sequence length="60" mass="6847">MNDSTVTLHMQPLIESIPGDCPTCGFEALRWLRVYRLAETGVTMLGERLYCGRCKAEEKR</sequence>
<name>A0A7D7WGA1_9MICO</name>
<evidence type="ECO:0000313" key="2">
    <source>
        <dbReference type="Proteomes" id="UP000515708"/>
    </source>
</evidence>
<proteinExistence type="predicted"/>
<dbReference type="RefSeq" id="WP_182252836.1">
    <property type="nucleotide sequence ID" value="NZ_CP043732.1"/>
</dbReference>
<dbReference type="Proteomes" id="UP000515708">
    <property type="component" value="Chromosome"/>
</dbReference>